<keyword evidence="2" id="KW-1185">Reference proteome</keyword>
<gene>
    <name evidence="1" type="ORF">AN396_09335</name>
</gene>
<proteinExistence type="predicted"/>
<protein>
    <submittedName>
        <fullName evidence="1">Uncharacterized protein</fullName>
    </submittedName>
</protein>
<accession>A0ACC8XA75</accession>
<organism evidence="1 2">
    <name type="scientific">Candidatus Epulonipiscium fishelsonii</name>
    <dbReference type="NCBI Taxonomy" id="77094"/>
    <lineage>
        <taxon>Bacteria</taxon>
        <taxon>Bacillati</taxon>
        <taxon>Bacillota</taxon>
        <taxon>Clostridia</taxon>
        <taxon>Lachnospirales</taxon>
        <taxon>Lachnospiraceae</taxon>
        <taxon>Candidatus Epulonipiscium</taxon>
    </lineage>
</organism>
<name>A0ACC8XA75_9FIRM</name>
<sequence>MDQLHFDNLTDTEIKKWEQIHITDIDDKPVEFWEEYLKTPSQQNKQWKGNLREINFEEMVKNRICREDAKPSYYPENIIQALFKDTVFKSAFGVIIKNYNPIKNTCAFINSIFKAVGINKELKESCISTSHLPQFATMEEFLSKEHILDEEVPEQLTLDGFKETPKMDSIKVKRSTTPDILLIDKEDQIVIEMQTHSYGRLWHRIIQNQSVTHALSKEKGYSIWLATKEFPDVYSNRPIMIVSNVISSVKHRKLKQKELRVDKRDTNGCAIIIDVFHPDMYKISKELALWCHFIITGENIGENIYMENIIKWSKSLREKDRRVMYKLSGTKSQLIEDGIQEGIEIGIKKGKEIGITEGKEIGITEGKEIGITEGIEKGKEIGITEGIEKGKEIGITEGMEQKQIEIAKELLDVLDDLTISLKTKLPLDQIKKLRELCNIE</sequence>
<comment type="caution">
    <text evidence="1">The sequence shown here is derived from an EMBL/GenBank/DDBJ whole genome shotgun (WGS) entry which is preliminary data.</text>
</comment>
<dbReference type="Proteomes" id="UP000188605">
    <property type="component" value="Unassembled WGS sequence"/>
</dbReference>
<evidence type="ECO:0000313" key="2">
    <source>
        <dbReference type="Proteomes" id="UP000188605"/>
    </source>
</evidence>
<evidence type="ECO:0000313" key="1">
    <source>
        <dbReference type="EMBL" id="ONI39065.1"/>
    </source>
</evidence>
<reference evidence="1" key="1">
    <citation type="submission" date="2016-08" db="EMBL/GenBank/DDBJ databases">
        <authorList>
            <person name="Ngugi D.K."/>
            <person name="Miyake S."/>
            <person name="Stingl U."/>
        </authorList>
    </citation>
    <scope>NUCLEOTIDE SEQUENCE</scope>
    <source>
        <strain evidence="1">SCG-B11WGA-EpuloA1</strain>
    </source>
</reference>
<dbReference type="EMBL" id="LJDB01000073">
    <property type="protein sequence ID" value="ONI39065.1"/>
    <property type="molecule type" value="Genomic_DNA"/>
</dbReference>